<evidence type="ECO:0000259" key="1">
    <source>
        <dbReference type="Pfam" id="PF12937"/>
    </source>
</evidence>
<dbReference type="CDD" id="cd09917">
    <property type="entry name" value="F-box_SF"/>
    <property type="match status" value="1"/>
</dbReference>
<proteinExistence type="predicted"/>
<dbReference type="SUPFAM" id="SSF81383">
    <property type="entry name" value="F-box domain"/>
    <property type="match status" value="1"/>
</dbReference>
<sequence length="139" mass="15675">MENKTSIFCLPPELLCGISCYLPGEELRQFGTTCSRLRTIADRTAVGRIAYLLRKSEPLWARLHRGAIRHGLRTATAILEYMEVQMLLAHTKNTDPIVVMLDTGNPDHCVDSVDHLEEVNLFDTPKFPAQIRIEKDLAA</sequence>
<dbReference type="InterPro" id="IPR001810">
    <property type="entry name" value="F-box_dom"/>
</dbReference>
<organism evidence="2">
    <name type="scientific">Oikopleura dioica</name>
    <name type="common">Tunicate</name>
    <dbReference type="NCBI Taxonomy" id="34765"/>
    <lineage>
        <taxon>Eukaryota</taxon>
        <taxon>Metazoa</taxon>
        <taxon>Chordata</taxon>
        <taxon>Tunicata</taxon>
        <taxon>Appendicularia</taxon>
        <taxon>Copelata</taxon>
        <taxon>Oikopleuridae</taxon>
        <taxon>Oikopleura</taxon>
    </lineage>
</organism>
<dbReference type="InterPro" id="IPR036047">
    <property type="entry name" value="F-box-like_dom_sf"/>
</dbReference>
<reference evidence="2" key="1">
    <citation type="journal article" date="2010" name="Science">
        <title>Plasticity of animal genome architecture unmasked by rapid evolution of a pelagic tunicate.</title>
        <authorList>
            <person name="Denoeud F."/>
            <person name="Henriet S."/>
            <person name="Mungpakdee S."/>
            <person name="Aury J.M."/>
            <person name="Da Silva C."/>
            <person name="Brinkmann H."/>
            <person name="Mikhaleva J."/>
            <person name="Olsen L.C."/>
            <person name="Jubin C."/>
            <person name="Canestro C."/>
            <person name="Bouquet J.M."/>
            <person name="Danks G."/>
            <person name="Poulain J."/>
            <person name="Campsteijn C."/>
            <person name="Adamski M."/>
            <person name="Cross I."/>
            <person name="Yadetie F."/>
            <person name="Muffato M."/>
            <person name="Louis A."/>
            <person name="Butcher S."/>
            <person name="Tsagkogeorga G."/>
            <person name="Konrad A."/>
            <person name="Singh S."/>
            <person name="Jensen M.F."/>
            <person name="Cong E.H."/>
            <person name="Eikeseth-Otteraa H."/>
            <person name="Noel B."/>
            <person name="Anthouard V."/>
            <person name="Porcel B.M."/>
            <person name="Kachouri-Lafond R."/>
            <person name="Nishino A."/>
            <person name="Ugolini M."/>
            <person name="Chourrout P."/>
            <person name="Nishida H."/>
            <person name="Aasland R."/>
            <person name="Huzurbazar S."/>
            <person name="Westhof E."/>
            <person name="Delsuc F."/>
            <person name="Lehrach H."/>
            <person name="Reinhardt R."/>
            <person name="Weissenbach J."/>
            <person name="Roy S.W."/>
            <person name="Artiguenave F."/>
            <person name="Postlethwait J.H."/>
            <person name="Manak J.R."/>
            <person name="Thompson E.M."/>
            <person name="Jaillon O."/>
            <person name="Du Pasquier L."/>
            <person name="Boudinot P."/>
            <person name="Liberles D.A."/>
            <person name="Volff J.N."/>
            <person name="Philippe H."/>
            <person name="Lenhard B."/>
            <person name="Roest Crollius H."/>
            <person name="Wincker P."/>
            <person name="Chourrout D."/>
        </authorList>
    </citation>
    <scope>NUCLEOTIDE SEQUENCE [LARGE SCALE GENOMIC DNA]</scope>
</reference>
<accession>E4Z5Z0</accession>
<evidence type="ECO:0000313" key="2">
    <source>
        <dbReference type="EMBL" id="CBY43118.1"/>
    </source>
</evidence>
<dbReference type="Pfam" id="PF12937">
    <property type="entry name" value="F-box-like"/>
    <property type="match status" value="1"/>
</dbReference>
<feature type="domain" description="F-box" evidence="1">
    <location>
        <begin position="9"/>
        <end position="44"/>
    </location>
</feature>
<feature type="non-terminal residue" evidence="2">
    <location>
        <position position="139"/>
    </location>
</feature>
<dbReference type="EMBL" id="FN657857">
    <property type="protein sequence ID" value="CBY43118.1"/>
    <property type="molecule type" value="Genomic_DNA"/>
</dbReference>
<name>E4Z5Z0_OIKDI</name>
<dbReference type="AlphaFoldDB" id="E4Z5Z0"/>
<gene>
    <name evidence="2" type="ORF">GSOID_T00027691001</name>
</gene>
<protein>
    <recommendedName>
        <fullName evidence="1">F-box domain-containing protein</fullName>
    </recommendedName>
</protein>
<dbReference type="Proteomes" id="UP000011014">
    <property type="component" value="Unassembled WGS sequence"/>
</dbReference>